<dbReference type="GO" id="GO:0071731">
    <property type="term" value="P:response to nitric oxide"/>
    <property type="evidence" value="ECO:0007669"/>
    <property type="project" value="TreeGrafter"/>
</dbReference>
<dbReference type="AlphaFoldDB" id="A0A927JCD3"/>
<evidence type="ECO:0000256" key="5">
    <source>
        <dbReference type="ARBA" id="ARBA00022516"/>
    </source>
</evidence>
<evidence type="ECO:0000259" key="12">
    <source>
        <dbReference type="Pfam" id="PF03007"/>
    </source>
</evidence>
<dbReference type="RefSeq" id="WP_192039072.1">
    <property type="nucleotide sequence ID" value="NZ_JACYWE010000004.1"/>
</dbReference>
<keyword evidence="5 11" id="KW-0444">Lipid biosynthesis</keyword>
<evidence type="ECO:0000256" key="10">
    <source>
        <dbReference type="ARBA" id="ARBA00048109"/>
    </source>
</evidence>
<dbReference type="Pfam" id="PF03007">
    <property type="entry name" value="WS_DGAT_cat"/>
    <property type="match status" value="1"/>
</dbReference>
<evidence type="ECO:0000256" key="1">
    <source>
        <dbReference type="ARBA" id="ARBA00004771"/>
    </source>
</evidence>
<accession>A0A927JCD3</accession>
<dbReference type="InterPro" id="IPR014292">
    <property type="entry name" value="Acyl_transf_WS/DGAT"/>
</dbReference>
<dbReference type="InterPro" id="IPR004255">
    <property type="entry name" value="O-acyltransferase_WSD1_N"/>
</dbReference>
<dbReference type="GO" id="GO:0019432">
    <property type="term" value="P:triglyceride biosynthetic process"/>
    <property type="evidence" value="ECO:0007669"/>
    <property type="project" value="TreeGrafter"/>
</dbReference>
<dbReference type="PANTHER" id="PTHR31650">
    <property type="entry name" value="O-ACYLTRANSFERASE (WSD1-LIKE) FAMILY PROTEIN"/>
    <property type="match status" value="1"/>
</dbReference>
<comment type="similarity">
    <text evidence="3 11">Belongs to the long-chain O-acyltransferase family.</text>
</comment>
<keyword evidence="8 11" id="KW-0443">Lipid metabolism</keyword>
<keyword evidence="7 11" id="KW-0319">Glycerol metabolism</keyword>
<evidence type="ECO:0000256" key="2">
    <source>
        <dbReference type="ARBA" id="ARBA00005189"/>
    </source>
</evidence>
<keyword evidence="9 11" id="KW-0012">Acyltransferase</keyword>
<evidence type="ECO:0000256" key="7">
    <source>
        <dbReference type="ARBA" id="ARBA00022798"/>
    </source>
</evidence>
<comment type="pathway">
    <text evidence="2">Lipid metabolism.</text>
</comment>
<dbReference type="NCBIfam" id="TIGR02946">
    <property type="entry name" value="acyl_WS_DGAT"/>
    <property type="match status" value="1"/>
</dbReference>
<dbReference type="GO" id="GO:0051701">
    <property type="term" value="P:biological process involved in interaction with host"/>
    <property type="evidence" value="ECO:0007669"/>
    <property type="project" value="TreeGrafter"/>
</dbReference>
<dbReference type="GO" id="GO:0001666">
    <property type="term" value="P:response to hypoxia"/>
    <property type="evidence" value="ECO:0007669"/>
    <property type="project" value="TreeGrafter"/>
</dbReference>
<dbReference type="InterPro" id="IPR009721">
    <property type="entry name" value="O-acyltransferase_WSD1_C"/>
</dbReference>
<dbReference type="InterPro" id="IPR045034">
    <property type="entry name" value="O-acyltransferase_WSD1-like"/>
</dbReference>
<feature type="domain" description="O-acyltransferase WSD1 C-terminal" evidence="13">
    <location>
        <begin position="321"/>
        <end position="463"/>
    </location>
</feature>
<protein>
    <recommendedName>
        <fullName evidence="4 11">Diacylglycerol O-acyltransferase</fullName>
        <ecNumber evidence="4 11">2.3.1.20</ecNumber>
    </recommendedName>
</protein>
<evidence type="ECO:0000256" key="6">
    <source>
        <dbReference type="ARBA" id="ARBA00022679"/>
    </source>
</evidence>
<evidence type="ECO:0000256" key="9">
    <source>
        <dbReference type="ARBA" id="ARBA00023315"/>
    </source>
</evidence>
<name>A0A927JCD3_9ACTN</name>
<evidence type="ECO:0000256" key="8">
    <source>
        <dbReference type="ARBA" id="ARBA00023098"/>
    </source>
</evidence>
<organism evidence="14 15">
    <name type="scientific">Lolliginicoccus lacisalsi</name>
    <dbReference type="NCBI Taxonomy" id="2742202"/>
    <lineage>
        <taxon>Bacteria</taxon>
        <taxon>Bacillati</taxon>
        <taxon>Actinomycetota</taxon>
        <taxon>Actinomycetes</taxon>
        <taxon>Mycobacteriales</taxon>
        <taxon>Hoyosellaceae</taxon>
        <taxon>Lolliginicoccus</taxon>
    </lineage>
</organism>
<dbReference type="EMBL" id="JACYWE010000004">
    <property type="protein sequence ID" value="MBD8506624.1"/>
    <property type="molecule type" value="Genomic_DNA"/>
</dbReference>
<dbReference type="PANTHER" id="PTHR31650:SF1">
    <property type="entry name" value="WAX ESTER SYNTHASE_DIACYLGLYCEROL ACYLTRANSFERASE 4-RELATED"/>
    <property type="match status" value="1"/>
</dbReference>
<sequence>MVKKLSNLDASFYYMEESTTPMHVGTLAIFQSSDDEQLDYDSLLNLVEERIGLVPQYRQKVREVARGLGRPVWVDDADFDITYHVRRSALPRPGDDEQLHDLIARLVSRPLDRSRPLWEMYLVEGLSAGRSAIFIKSHESLVDGIENMEIGQVIFDRKPRPAELSDDLWMPEREPGDLRLVAGAVMDLVSRPRDGVHTLRMATKDVSATVGKVAQGAGKVASMVWSAASTAPTSPLNVTISRNRRYAVSASSLDEFRRIRARYGCTVNDVVLSVITGALRNWLVSRGEPVSASSTVRALVPMAVYLEGALDGSGGEARRNVSSFLIDLPVGEPNPVVRLSQVAHATEVHAHSGRSVDAGTLVQLSGFAPATLHAMGARVASSFPQRVFNLIVTNAPGPQSPLYSAGVRMTEMYPVPPLVKNQALSIGVTSYNGRIYFGLNADRGAMSDVDVFASMLAESLDELREACG</sequence>
<evidence type="ECO:0000259" key="13">
    <source>
        <dbReference type="Pfam" id="PF06974"/>
    </source>
</evidence>
<evidence type="ECO:0000313" key="14">
    <source>
        <dbReference type="EMBL" id="MBD8506624.1"/>
    </source>
</evidence>
<reference evidence="14" key="1">
    <citation type="submission" date="2020-09" db="EMBL/GenBank/DDBJ databases">
        <title>Hoyosella lacisalsi sp. nov., a halotolerant actinobacterium isolated from soil of Lake Gudzhirganskoe.</title>
        <authorList>
            <person name="Yang Q."/>
            <person name="Guo P.Y."/>
            <person name="Liu S.W."/>
            <person name="Li F.N."/>
            <person name="Sun C.H."/>
        </authorList>
    </citation>
    <scope>NUCLEOTIDE SEQUENCE</scope>
    <source>
        <strain evidence="14">G463</strain>
    </source>
</reference>
<dbReference type="Proteomes" id="UP000642993">
    <property type="component" value="Unassembled WGS sequence"/>
</dbReference>
<comment type="catalytic activity">
    <reaction evidence="10 11">
        <text>an acyl-CoA + a 1,2-diacyl-sn-glycerol = a triacyl-sn-glycerol + CoA</text>
        <dbReference type="Rhea" id="RHEA:10868"/>
        <dbReference type="ChEBI" id="CHEBI:17815"/>
        <dbReference type="ChEBI" id="CHEBI:57287"/>
        <dbReference type="ChEBI" id="CHEBI:58342"/>
        <dbReference type="ChEBI" id="CHEBI:64615"/>
        <dbReference type="EC" id="2.3.1.20"/>
    </reaction>
</comment>
<evidence type="ECO:0000256" key="11">
    <source>
        <dbReference type="RuleBase" id="RU361241"/>
    </source>
</evidence>
<evidence type="ECO:0000256" key="4">
    <source>
        <dbReference type="ARBA" id="ARBA00013244"/>
    </source>
</evidence>
<comment type="pathway">
    <text evidence="1 11">Glycerolipid metabolism; triacylglycerol biosynthesis.</text>
</comment>
<dbReference type="GO" id="GO:0005886">
    <property type="term" value="C:plasma membrane"/>
    <property type="evidence" value="ECO:0007669"/>
    <property type="project" value="TreeGrafter"/>
</dbReference>
<evidence type="ECO:0000313" key="15">
    <source>
        <dbReference type="Proteomes" id="UP000642993"/>
    </source>
</evidence>
<dbReference type="Pfam" id="PF06974">
    <property type="entry name" value="WS_DGAT_C"/>
    <property type="match status" value="1"/>
</dbReference>
<evidence type="ECO:0000256" key="3">
    <source>
        <dbReference type="ARBA" id="ARBA00009587"/>
    </source>
</evidence>
<gene>
    <name evidence="14" type="ORF">HT102_09005</name>
</gene>
<dbReference type="SUPFAM" id="SSF52777">
    <property type="entry name" value="CoA-dependent acyltransferases"/>
    <property type="match status" value="1"/>
</dbReference>
<dbReference type="EC" id="2.3.1.20" evidence="4 11"/>
<keyword evidence="6 11" id="KW-0808">Transferase</keyword>
<keyword evidence="15" id="KW-1185">Reference proteome</keyword>
<feature type="domain" description="O-acyltransferase WSD1-like N-terminal" evidence="12">
    <location>
        <begin position="5"/>
        <end position="271"/>
    </location>
</feature>
<dbReference type="GO" id="GO:0004144">
    <property type="term" value="F:diacylglycerol O-acyltransferase activity"/>
    <property type="evidence" value="ECO:0007669"/>
    <property type="project" value="UniProtKB-EC"/>
</dbReference>
<comment type="caution">
    <text evidence="14">The sequence shown here is derived from an EMBL/GenBank/DDBJ whole genome shotgun (WGS) entry which is preliminary data.</text>
</comment>
<dbReference type="GO" id="GO:0006071">
    <property type="term" value="P:glycerol metabolic process"/>
    <property type="evidence" value="ECO:0007669"/>
    <property type="project" value="UniProtKB-KW"/>
</dbReference>
<proteinExistence type="inferred from homology"/>